<dbReference type="PROSITE" id="PS00862">
    <property type="entry name" value="OX2_COVAL_FAD"/>
    <property type="match status" value="1"/>
</dbReference>
<sequence length="489" mass="50214">MSTLAPDPAAPERTALDRTVPDRTALATALDRGLADLAGRIGGEILLPGSDAYAATATPWNVTAASAPVAVVAVADAADVAAAIRFADVHDLDVVVQATGHGAVAYSRPSLLVHTGRLDEVTIDPVRRTARVGAGVRWQRVLDAAAQHGLGALAGSAPHVGVVGYLTGGGLSPVARTFGYGSDLVTAFDVVTGDGEPRRVTATQNPALFWALRGGKGALGVVTAVEFALLDVAELFGGCLYFDGTHADRVVSAWKTWSAGLPEQATTSLAVLRLPPSPAVPPPLAGRCTVAVRFAWVGDSADGERIVDPIRGLAPVILGGLGVLPFHALGMIHADPVDPMPVHERAALLRDLPDTAVQTLLRLTGPDSACPQVIVELRLLGGALGREPREPSAVCHRDAAYSLLTIGVAAPPIVEATVGHAAGLMAAMRPWTDGRSAPNFEASADPAVVAGKYDPAVLTRLATLTAGYDPNARIAASHPVRAAAGLLHS</sequence>
<evidence type="ECO:0000313" key="8">
    <source>
        <dbReference type="Proteomes" id="UP000000657"/>
    </source>
</evidence>
<organism evidence="7 8">
    <name type="scientific">Frankia alni (strain DSM 45986 / CECT 9034 / ACN14a)</name>
    <dbReference type="NCBI Taxonomy" id="326424"/>
    <lineage>
        <taxon>Bacteria</taxon>
        <taxon>Bacillati</taxon>
        <taxon>Actinomycetota</taxon>
        <taxon>Actinomycetes</taxon>
        <taxon>Frankiales</taxon>
        <taxon>Frankiaceae</taxon>
        <taxon>Frankia</taxon>
    </lineage>
</organism>
<name>Q0RLB8_FRAAA</name>
<dbReference type="InterPro" id="IPR016169">
    <property type="entry name" value="FAD-bd_PCMH_sub2"/>
</dbReference>
<dbReference type="Gene3D" id="3.30.43.10">
    <property type="entry name" value="Uridine Diphospho-n-acetylenolpyruvylglucosamine Reductase, domain 2"/>
    <property type="match status" value="1"/>
</dbReference>
<dbReference type="InterPro" id="IPR006093">
    <property type="entry name" value="Oxy_OxRdtase_FAD_BS"/>
</dbReference>
<evidence type="ECO:0000256" key="5">
    <source>
        <dbReference type="ARBA" id="ARBA00023002"/>
    </source>
</evidence>
<evidence type="ECO:0000259" key="6">
    <source>
        <dbReference type="PROSITE" id="PS51387"/>
    </source>
</evidence>
<dbReference type="HOGENOM" id="CLU_018354_10_0_11"/>
<gene>
    <name evidence="7" type="ordered locus">FRAAL3043</name>
</gene>
<dbReference type="EMBL" id="CT573213">
    <property type="protein sequence ID" value="CAJ61687.1"/>
    <property type="molecule type" value="Genomic_DNA"/>
</dbReference>
<dbReference type="PANTHER" id="PTHR42973:SF39">
    <property type="entry name" value="FAD-BINDING PCMH-TYPE DOMAIN-CONTAINING PROTEIN"/>
    <property type="match status" value="1"/>
</dbReference>
<comment type="similarity">
    <text evidence="2">Belongs to the oxygen-dependent FAD-linked oxidoreductase family.</text>
</comment>
<dbReference type="SUPFAM" id="SSF56176">
    <property type="entry name" value="FAD-binding/transporter-associated domain-like"/>
    <property type="match status" value="1"/>
</dbReference>
<dbReference type="InterPro" id="IPR016166">
    <property type="entry name" value="FAD-bd_PCMH"/>
</dbReference>
<dbReference type="Proteomes" id="UP000000657">
    <property type="component" value="Chromosome"/>
</dbReference>
<keyword evidence="5" id="KW-0560">Oxidoreductase</keyword>
<dbReference type="STRING" id="326424.FRAAL3043"/>
<keyword evidence="4" id="KW-0274">FAD</keyword>
<proteinExistence type="inferred from homology"/>
<dbReference type="InterPro" id="IPR036318">
    <property type="entry name" value="FAD-bd_PCMH-like_sf"/>
</dbReference>
<feature type="domain" description="FAD-binding PCMH-type" evidence="6">
    <location>
        <begin position="64"/>
        <end position="232"/>
    </location>
</feature>
<dbReference type="InterPro" id="IPR016167">
    <property type="entry name" value="FAD-bd_PCMH_sub1"/>
</dbReference>
<dbReference type="Gene3D" id="3.30.465.10">
    <property type="match status" value="1"/>
</dbReference>
<reference evidence="7 8" key="1">
    <citation type="journal article" date="2007" name="Genome Res.">
        <title>Genome characteristics of facultatively symbiotic Frankia sp. strains reflect host range and host plant biogeography.</title>
        <authorList>
            <person name="Normand P."/>
            <person name="Lapierre P."/>
            <person name="Tisa L.S."/>
            <person name="Gogarten J.P."/>
            <person name="Alloisio N."/>
            <person name="Bagnarol E."/>
            <person name="Bassi C.A."/>
            <person name="Berry A.M."/>
            <person name="Bickhart D.M."/>
            <person name="Choisne N."/>
            <person name="Couloux A."/>
            <person name="Cournoyer B."/>
            <person name="Cruveiller S."/>
            <person name="Daubin V."/>
            <person name="Demange N."/>
            <person name="Francino M.P."/>
            <person name="Goltsman E."/>
            <person name="Huang Y."/>
            <person name="Kopp O.R."/>
            <person name="Labarre L."/>
            <person name="Lapidus A."/>
            <person name="Lavire C."/>
            <person name="Marechal J."/>
            <person name="Martinez M."/>
            <person name="Mastronunzio J.E."/>
            <person name="Mullin B.C."/>
            <person name="Niemann J."/>
            <person name="Pujic P."/>
            <person name="Rawnsley T."/>
            <person name="Rouy Z."/>
            <person name="Schenowitz C."/>
            <person name="Sellstedt A."/>
            <person name="Tavares F."/>
            <person name="Tomkins J.P."/>
            <person name="Vallenet D."/>
            <person name="Valverde C."/>
            <person name="Wall L.G."/>
            <person name="Wang Y."/>
            <person name="Medigue C."/>
            <person name="Benson D.R."/>
        </authorList>
    </citation>
    <scope>NUCLEOTIDE SEQUENCE [LARGE SCALE GENOMIC DNA]</scope>
    <source>
        <strain evidence="8">DSM 45986 / CECT 9034 / ACN14a</strain>
    </source>
</reference>
<dbReference type="AlphaFoldDB" id="Q0RLB8"/>
<dbReference type="eggNOG" id="COG0277">
    <property type="taxonomic scope" value="Bacteria"/>
</dbReference>
<keyword evidence="8" id="KW-1185">Reference proteome</keyword>
<evidence type="ECO:0000256" key="2">
    <source>
        <dbReference type="ARBA" id="ARBA00005466"/>
    </source>
</evidence>
<dbReference type="OrthoDB" id="5169292at2"/>
<dbReference type="PANTHER" id="PTHR42973">
    <property type="entry name" value="BINDING OXIDOREDUCTASE, PUTATIVE (AFU_ORTHOLOGUE AFUA_1G17690)-RELATED"/>
    <property type="match status" value="1"/>
</dbReference>
<evidence type="ECO:0000256" key="1">
    <source>
        <dbReference type="ARBA" id="ARBA00001974"/>
    </source>
</evidence>
<comment type="cofactor">
    <cofactor evidence="1">
        <name>FAD</name>
        <dbReference type="ChEBI" id="CHEBI:57692"/>
    </cofactor>
</comment>
<evidence type="ECO:0000256" key="3">
    <source>
        <dbReference type="ARBA" id="ARBA00022630"/>
    </source>
</evidence>
<dbReference type="KEGG" id="fal:FRAAL3043"/>
<evidence type="ECO:0000313" key="7">
    <source>
        <dbReference type="EMBL" id="CAJ61687.1"/>
    </source>
</evidence>
<dbReference type="GO" id="GO:0071949">
    <property type="term" value="F:FAD binding"/>
    <property type="evidence" value="ECO:0007669"/>
    <property type="project" value="InterPro"/>
</dbReference>
<dbReference type="InterPro" id="IPR006094">
    <property type="entry name" value="Oxid_FAD_bind_N"/>
</dbReference>
<keyword evidence="3" id="KW-0285">Flavoprotein</keyword>
<dbReference type="Pfam" id="PF01565">
    <property type="entry name" value="FAD_binding_4"/>
    <property type="match status" value="1"/>
</dbReference>
<dbReference type="RefSeq" id="WP_011604192.1">
    <property type="nucleotide sequence ID" value="NC_008278.1"/>
</dbReference>
<protein>
    <recommendedName>
        <fullName evidence="6">FAD-binding PCMH-type domain-containing protein</fullName>
    </recommendedName>
</protein>
<accession>Q0RLB8</accession>
<dbReference type="GO" id="GO:0016491">
    <property type="term" value="F:oxidoreductase activity"/>
    <property type="evidence" value="ECO:0007669"/>
    <property type="project" value="UniProtKB-KW"/>
</dbReference>
<dbReference type="InterPro" id="IPR050416">
    <property type="entry name" value="FAD-linked_Oxidoreductase"/>
</dbReference>
<dbReference type="Gene3D" id="3.40.462.20">
    <property type="match status" value="1"/>
</dbReference>
<dbReference type="PROSITE" id="PS51387">
    <property type="entry name" value="FAD_PCMH"/>
    <property type="match status" value="1"/>
</dbReference>
<evidence type="ECO:0000256" key="4">
    <source>
        <dbReference type="ARBA" id="ARBA00022827"/>
    </source>
</evidence>